<evidence type="ECO:0000313" key="1">
    <source>
        <dbReference type="EMBL" id="SFC25678.1"/>
    </source>
</evidence>
<organism evidence="1 2">
    <name type="scientific">Flexibacter flexilis DSM 6793</name>
    <dbReference type="NCBI Taxonomy" id="927664"/>
    <lineage>
        <taxon>Bacteria</taxon>
        <taxon>Pseudomonadati</taxon>
        <taxon>Bacteroidota</taxon>
        <taxon>Cytophagia</taxon>
        <taxon>Cytophagales</taxon>
        <taxon>Flexibacteraceae</taxon>
        <taxon>Flexibacter</taxon>
    </lineage>
</organism>
<protein>
    <submittedName>
        <fullName evidence="1">Uncharacterized protein</fullName>
    </submittedName>
</protein>
<evidence type="ECO:0000313" key="2">
    <source>
        <dbReference type="Proteomes" id="UP000199514"/>
    </source>
</evidence>
<reference evidence="1 2" key="1">
    <citation type="submission" date="2016-10" db="EMBL/GenBank/DDBJ databases">
        <authorList>
            <person name="de Groot N.N."/>
        </authorList>
    </citation>
    <scope>NUCLEOTIDE SEQUENCE [LARGE SCALE GENOMIC DNA]</scope>
    <source>
        <strain evidence="1 2">DSM 6793</strain>
    </source>
</reference>
<accession>A0A1I1HUQ1</accession>
<proteinExistence type="predicted"/>
<gene>
    <name evidence="1" type="ORF">SAMN05421780_10440</name>
</gene>
<keyword evidence="2" id="KW-1185">Reference proteome</keyword>
<sequence length="121" mass="13308">MNKTQRHTRIAVYGLLALLLWAASLMRYSHGVSTAAYVAEKSASKQNPTQKSHEQTIDVATSHEAVMSVLQVDLSQEYTIAQPVFYCLAKPAIFTCKSLSAKPLSSYFRKLFANAIATNAP</sequence>
<dbReference type="AlphaFoldDB" id="A0A1I1HUQ1"/>
<dbReference type="RefSeq" id="WP_091510451.1">
    <property type="nucleotide sequence ID" value="NZ_FOLE01000004.1"/>
</dbReference>
<dbReference type="EMBL" id="FOLE01000004">
    <property type="protein sequence ID" value="SFC25678.1"/>
    <property type="molecule type" value="Genomic_DNA"/>
</dbReference>
<dbReference type="Proteomes" id="UP000199514">
    <property type="component" value="Unassembled WGS sequence"/>
</dbReference>
<name>A0A1I1HUQ1_9BACT</name>